<keyword evidence="7" id="KW-1185">Reference proteome</keyword>
<dbReference type="SUPFAM" id="SSF56601">
    <property type="entry name" value="beta-lactamase/transpeptidase-like"/>
    <property type="match status" value="1"/>
</dbReference>
<dbReference type="GO" id="GO:0005886">
    <property type="term" value="C:plasma membrane"/>
    <property type="evidence" value="ECO:0007669"/>
    <property type="project" value="TreeGrafter"/>
</dbReference>
<comment type="similarity">
    <text evidence="2">Belongs to the transpeptidase family.</text>
</comment>
<evidence type="ECO:0000313" key="7">
    <source>
        <dbReference type="Proteomes" id="UP001329313"/>
    </source>
</evidence>
<dbReference type="InterPro" id="IPR036138">
    <property type="entry name" value="PBP_dimer_sf"/>
</dbReference>
<dbReference type="Gene3D" id="3.30.450.330">
    <property type="match status" value="1"/>
</dbReference>
<dbReference type="SUPFAM" id="SSF56519">
    <property type="entry name" value="Penicillin binding protein dimerisation domain"/>
    <property type="match status" value="1"/>
</dbReference>
<dbReference type="Proteomes" id="UP001329313">
    <property type="component" value="Chromosome"/>
</dbReference>
<dbReference type="Gene3D" id="3.90.1310.10">
    <property type="entry name" value="Penicillin-binding protein 2a (Domain 2)"/>
    <property type="match status" value="1"/>
</dbReference>
<protein>
    <submittedName>
        <fullName evidence="6">Penicillin-binding protein 2</fullName>
    </submittedName>
</protein>
<proteinExistence type="inferred from homology"/>
<dbReference type="InterPro" id="IPR050515">
    <property type="entry name" value="Beta-lactam/transpept"/>
</dbReference>
<feature type="domain" description="Penicillin-binding protein dimerisation" evidence="5">
    <location>
        <begin position="59"/>
        <end position="188"/>
    </location>
</feature>
<evidence type="ECO:0000256" key="2">
    <source>
        <dbReference type="ARBA" id="ARBA00007171"/>
    </source>
</evidence>
<dbReference type="KEGG" id="mliy:RYJ27_04435"/>
<evidence type="ECO:0000259" key="4">
    <source>
        <dbReference type="Pfam" id="PF00905"/>
    </source>
</evidence>
<dbReference type="PANTHER" id="PTHR30627:SF1">
    <property type="entry name" value="PEPTIDOGLYCAN D,D-TRANSPEPTIDASE FTSI"/>
    <property type="match status" value="1"/>
</dbReference>
<dbReference type="AlphaFoldDB" id="A0AAU0MIT6"/>
<accession>A0AAU0MIT6</accession>
<dbReference type="InterPro" id="IPR012338">
    <property type="entry name" value="Beta-lactam/transpept-like"/>
</dbReference>
<evidence type="ECO:0000313" key="6">
    <source>
        <dbReference type="EMBL" id="WOQ70462.1"/>
    </source>
</evidence>
<reference evidence="6 7" key="1">
    <citation type="submission" date="2023-10" db="EMBL/GenBank/DDBJ databases">
        <title>Y20.</title>
        <authorList>
            <person name="Zhang G."/>
            <person name="Ding Y."/>
        </authorList>
    </citation>
    <scope>NUCLEOTIDE SEQUENCE [LARGE SCALE GENOMIC DNA]</scope>
    <source>
        <strain evidence="6 7">Y20</strain>
    </source>
</reference>
<evidence type="ECO:0000256" key="1">
    <source>
        <dbReference type="ARBA" id="ARBA00004370"/>
    </source>
</evidence>
<dbReference type="InterPro" id="IPR005311">
    <property type="entry name" value="PBP_dimer"/>
</dbReference>
<comment type="subcellular location">
    <subcellularLocation>
        <location evidence="1">Membrane</location>
    </subcellularLocation>
</comment>
<name>A0AAU0MIT6_9MICO</name>
<dbReference type="EMBL" id="CP137080">
    <property type="protein sequence ID" value="WOQ70462.1"/>
    <property type="molecule type" value="Genomic_DNA"/>
</dbReference>
<dbReference type="GO" id="GO:0071555">
    <property type="term" value="P:cell wall organization"/>
    <property type="evidence" value="ECO:0007669"/>
    <property type="project" value="TreeGrafter"/>
</dbReference>
<keyword evidence="3" id="KW-0472">Membrane</keyword>
<dbReference type="PANTHER" id="PTHR30627">
    <property type="entry name" value="PEPTIDOGLYCAN D,D-TRANSPEPTIDASE"/>
    <property type="match status" value="1"/>
</dbReference>
<dbReference type="Pfam" id="PF00905">
    <property type="entry name" value="Transpeptidase"/>
    <property type="match status" value="1"/>
</dbReference>
<gene>
    <name evidence="6" type="ORF">RYJ27_04435</name>
</gene>
<sequence length="595" mass="63525">MSTRATRSPRRRTVIALAVVLAVLAAFVVRLVDIQVVNADSLRDDSLGVGIGASHTVFGARGTITDSTGALLAGNVMQYDAQVDPQHVGDIETESATGEEIVVTWAEQAARIAAITGQTPEEIQKIVADALEADPDTQWARLSTGLSTDQFQALADLGYPYLYMTEHPARTYPDGAVAGNLIGFVGADGDALAGLERAKDGCLAAIDGERVFERGKDGVVIPGTMRETPAVDGGTLELTINRDLQWYMQQMIAEEVQNQEANYGTVFVLEVGTGKVRAAAEYPTVDPNDPSASPGEDRGSRIFSYTFEPGSTFKPVTAATIIEEGAATPLRPIIPASGRETFPNGVTINDIFSHPSYDYTLTGALVDSSNVALSKFGELVPDAVRHDYLEAFGVGQGTAIGFPGEEPGLLHPVPWDDASHYTTTFGQYYTVTVPQVASVYQTIANGGVQMPLSLVESCTTPSGEVIEPELPAAKRVISESTADQVTLMLENVYQQVTNHSVLEVPGYRMATKSGTAQKPDGQGGYKQGIFYTTLAGFAPADDPQYVVILTLDEPKKNRASAANAPGFQKAMTQVLKTFRVLPSQNPGPEILPKYE</sequence>
<dbReference type="Pfam" id="PF03717">
    <property type="entry name" value="PBP_dimer"/>
    <property type="match status" value="1"/>
</dbReference>
<feature type="domain" description="Penicillin-binding protein transpeptidase" evidence="4">
    <location>
        <begin position="264"/>
        <end position="571"/>
    </location>
</feature>
<dbReference type="RefSeq" id="WP_330171543.1">
    <property type="nucleotide sequence ID" value="NZ_CP137080.1"/>
</dbReference>
<organism evidence="6 7">
    <name type="scientific">Microbacterium limosum</name>
    <dbReference type="NCBI Taxonomy" id="3079935"/>
    <lineage>
        <taxon>Bacteria</taxon>
        <taxon>Bacillati</taxon>
        <taxon>Actinomycetota</taxon>
        <taxon>Actinomycetes</taxon>
        <taxon>Micrococcales</taxon>
        <taxon>Microbacteriaceae</taxon>
        <taxon>Microbacterium</taxon>
    </lineage>
</organism>
<dbReference type="Gene3D" id="3.40.710.10">
    <property type="entry name" value="DD-peptidase/beta-lactamase superfamily"/>
    <property type="match status" value="1"/>
</dbReference>
<dbReference type="InterPro" id="IPR001460">
    <property type="entry name" value="PCN-bd_Tpept"/>
</dbReference>
<evidence type="ECO:0000256" key="3">
    <source>
        <dbReference type="ARBA" id="ARBA00023136"/>
    </source>
</evidence>
<dbReference type="GO" id="GO:0008658">
    <property type="term" value="F:penicillin binding"/>
    <property type="evidence" value="ECO:0007669"/>
    <property type="project" value="InterPro"/>
</dbReference>
<evidence type="ECO:0000259" key="5">
    <source>
        <dbReference type="Pfam" id="PF03717"/>
    </source>
</evidence>